<dbReference type="PANTHER" id="PTHR46354">
    <property type="entry name" value="DOG1 DOMAIN-CONTAINING PROTEIN"/>
    <property type="match status" value="1"/>
</dbReference>
<comment type="caution">
    <text evidence="2">The sequence shown here is derived from an EMBL/GenBank/DDBJ whole genome shotgun (WGS) entry which is preliminary data.</text>
</comment>
<dbReference type="OrthoDB" id="542841at2759"/>
<dbReference type="AlphaFoldDB" id="A0A6A1VX78"/>
<evidence type="ECO:0000313" key="3">
    <source>
        <dbReference type="Proteomes" id="UP000516437"/>
    </source>
</evidence>
<dbReference type="Pfam" id="PF14144">
    <property type="entry name" value="DOG1"/>
    <property type="match status" value="1"/>
</dbReference>
<accession>A0A6A1VX78</accession>
<keyword evidence="3" id="KW-1185">Reference proteome</keyword>
<dbReference type="GO" id="GO:0043565">
    <property type="term" value="F:sequence-specific DNA binding"/>
    <property type="evidence" value="ECO:0007669"/>
    <property type="project" value="InterPro"/>
</dbReference>
<evidence type="ECO:0000313" key="2">
    <source>
        <dbReference type="EMBL" id="KAB1216477.1"/>
    </source>
</evidence>
<dbReference type="PANTHER" id="PTHR46354:SF12">
    <property type="entry name" value="DNA-BINDING PROTEIN-LIKE PROTEIN"/>
    <property type="match status" value="1"/>
</dbReference>
<dbReference type="InterPro" id="IPR051886">
    <property type="entry name" value="Seed_Dev/Stress_Resp_Reg"/>
</dbReference>
<dbReference type="Proteomes" id="UP000516437">
    <property type="component" value="Chromosome 4"/>
</dbReference>
<dbReference type="PROSITE" id="PS51806">
    <property type="entry name" value="DOG1"/>
    <property type="match status" value="1"/>
</dbReference>
<dbReference type="GO" id="GO:0006351">
    <property type="term" value="P:DNA-templated transcription"/>
    <property type="evidence" value="ECO:0007669"/>
    <property type="project" value="InterPro"/>
</dbReference>
<proteinExistence type="predicted"/>
<gene>
    <name evidence="2" type="ORF">CJ030_MR4G018572</name>
</gene>
<evidence type="ECO:0000259" key="1">
    <source>
        <dbReference type="PROSITE" id="PS51806"/>
    </source>
</evidence>
<protein>
    <submittedName>
        <fullName evidence="2">Transcription factor HBP-1b(C1)</fullName>
    </submittedName>
</protein>
<sequence>MSCFTHFHETWFDKLRLLLNQLSSAPRPPSSPEQHQHLVDLVHKVMSHYTEYYRVKALAAQRDALSVIAAPWDTCLERSLHWIAGWRPTTAFHIIYTESSIQFESHIADILRGLSTGDLRDLSPAQFRLISELQSETIREENAITEDISAWQDGASGQLLDDYCADIEEKIGRLVNVLEKAENLRLRTVQRVVDLLTTQQAVEFLIAMAELQFGIRAWGQNQERAPA</sequence>
<feature type="domain" description="DOG1" evidence="1">
    <location>
        <begin position="1"/>
        <end position="225"/>
    </location>
</feature>
<name>A0A6A1VX78_9ROSI</name>
<organism evidence="2 3">
    <name type="scientific">Morella rubra</name>
    <name type="common">Chinese bayberry</name>
    <dbReference type="NCBI Taxonomy" id="262757"/>
    <lineage>
        <taxon>Eukaryota</taxon>
        <taxon>Viridiplantae</taxon>
        <taxon>Streptophyta</taxon>
        <taxon>Embryophyta</taxon>
        <taxon>Tracheophyta</taxon>
        <taxon>Spermatophyta</taxon>
        <taxon>Magnoliopsida</taxon>
        <taxon>eudicotyledons</taxon>
        <taxon>Gunneridae</taxon>
        <taxon>Pentapetalae</taxon>
        <taxon>rosids</taxon>
        <taxon>fabids</taxon>
        <taxon>Fagales</taxon>
        <taxon>Myricaceae</taxon>
        <taxon>Morella</taxon>
    </lineage>
</organism>
<dbReference type="EMBL" id="RXIC02000022">
    <property type="protein sequence ID" value="KAB1216477.1"/>
    <property type="molecule type" value="Genomic_DNA"/>
</dbReference>
<dbReference type="InterPro" id="IPR025422">
    <property type="entry name" value="TGA_domain"/>
</dbReference>
<reference evidence="2 3" key="1">
    <citation type="journal article" date="2019" name="Plant Biotechnol. J.">
        <title>The red bayberry genome and genetic basis of sex determination.</title>
        <authorList>
            <person name="Jia H.M."/>
            <person name="Jia H.J."/>
            <person name="Cai Q.L."/>
            <person name="Wang Y."/>
            <person name="Zhao H.B."/>
            <person name="Yang W.F."/>
            <person name="Wang G.Y."/>
            <person name="Li Y.H."/>
            <person name="Zhan D.L."/>
            <person name="Shen Y.T."/>
            <person name="Niu Q.F."/>
            <person name="Chang L."/>
            <person name="Qiu J."/>
            <person name="Zhao L."/>
            <person name="Xie H.B."/>
            <person name="Fu W.Y."/>
            <person name="Jin J."/>
            <person name="Li X.W."/>
            <person name="Jiao Y."/>
            <person name="Zhou C.C."/>
            <person name="Tu T."/>
            <person name="Chai C.Y."/>
            <person name="Gao J.L."/>
            <person name="Fan L.J."/>
            <person name="van de Weg E."/>
            <person name="Wang J.Y."/>
            <person name="Gao Z.S."/>
        </authorList>
    </citation>
    <scope>NUCLEOTIDE SEQUENCE [LARGE SCALE GENOMIC DNA]</scope>
    <source>
        <tissue evidence="2">Leaves</tissue>
    </source>
</reference>